<evidence type="ECO:0000313" key="2">
    <source>
        <dbReference type="Proteomes" id="UP001157946"/>
    </source>
</evidence>
<protein>
    <submittedName>
        <fullName evidence="1">Uncharacterized protein</fullName>
    </submittedName>
</protein>
<dbReference type="Proteomes" id="UP001157946">
    <property type="component" value="Unassembled WGS sequence"/>
</dbReference>
<reference evidence="1" key="1">
    <citation type="submission" date="2017-05" db="EMBL/GenBank/DDBJ databases">
        <authorList>
            <person name="Varghese N."/>
            <person name="Submissions S."/>
        </authorList>
    </citation>
    <scope>NUCLEOTIDE SEQUENCE</scope>
    <source>
        <strain evidence="1">DSM 45262</strain>
    </source>
</reference>
<gene>
    <name evidence="1" type="ORF">SAMN06265361_10531</name>
</gene>
<keyword evidence="2" id="KW-1185">Reference proteome</keyword>
<name>A0AA45WQB1_9BACL</name>
<evidence type="ECO:0000313" key="1">
    <source>
        <dbReference type="EMBL" id="SMP25478.1"/>
    </source>
</evidence>
<sequence>MTEQEYFQLLERIVKGAEYLANPLIKPVEYQKYIKLYDELCEIVFRYRSEIDWE</sequence>
<accession>A0AA45WQB1</accession>
<organism evidence="1 2">
    <name type="scientific">Laceyella tengchongensis</name>
    <dbReference type="NCBI Taxonomy" id="574699"/>
    <lineage>
        <taxon>Bacteria</taxon>
        <taxon>Bacillati</taxon>
        <taxon>Bacillota</taxon>
        <taxon>Bacilli</taxon>
        <taxon>Bacillales</taxon>
        <taxon>Thermoactinomycetaceae</taxon>
        <taxon>Laceyella</taxon>
    </lineage>
</organism>
<dbReference type="AlphaFoldDB" id="A0AA45WQB1"/>
<dbReference type="EMBL" id="FXTU01000005">
    <property type="protein sequence ID" value="SMP25478.1"/>
    <property type="molecule type" value="Genomic_DNA"/>
</dbReference>
<proteinExistence type="predicted"/>
<comment type="caution">
    <text evidence="1">The sequence shown here is derived from an EMBL/GenBank/DDBJ whole genome shotgun (WGS) entry which is preliminary data.</text>
</comment>